<keyword evidence="7" id="KW-0732">Signal</keyword>
<feature type="domain" description="Peptidase S8/S53" evidence="8">
    <location>
        <begin position="160"/>
        <end position="394"/>
    </location>
</feature>
<feature type="signal peptide" evidence="7">
    <location>
        <begin position="1"/>
        <end position="20"/>
    </location>
</feature>
<evidence type="ECO:0000256" key="2">
    <source>
        <dbReference type="ARBA" id="ARBA00022670"/>
    </source>
</evidence>
<dbReference type="PANTHER" id="PTHR43806">
    <property type="entry name" value="PEPTIDASE S8"/>
    <property type="match status" value="1"/>
</dbReference>
<evidence type="ECO:0000256" key="7">
    <source>
        <dbReference type="SAM" id="SignalP"/>
    </source>
</evidence>
<dbReference type="Pfam" id="PF00082">
    <property type="entry name" value="Peptidase_S8"/>
    <property type="match status" value="1"/>
</dbReference>
<dbReference type="InterPro" id="IPR022398">
    <property type="entry name" value="Peptidase_S8_His-AS"/>
</dbReference>
<evidence type="ECO:0000313" key="9">
    <source>
        <dbReference type="EMBL" id="CAF9930870.1"/>
    </source>
</evidence>
<evidence type="ECO:0000256" key="6">
    <source>
        <dbReference type="SAM" id="MobiDB-lite"/>
    </source>
</evidence>
<feature type="compositionally biased region" description="Basic and acidic residues" evidence="6">
    <location>
        <begin position="199"/>
        <end position="209"/>
    </location>
</feature>
<comment type="caution">
    <text evidence="9">The sequence shown here is derived from an EMBL/GenBank/DDBJ whole genome shotgun (WGS) entry which is preliminary data.</text>
</comment>
<evidence type="ECO:0000259" key="8">
    <source>
        <dbReference type="Pfam" id="PF00082"/>
    </source>
</evidence>
<dbReference type="PROSITE" id="PS00137">
    <property type="entry name" value="SUBTILASE_HIS"/>
    <property type="match status" value="1"/>
</dbReference>
<dbReference type="InterPro" id="IPR050131">
    <property type="entry name" value="Peptidase_S8_subtilisin-like"/>
</dbReference>
<evidence type="ECO:0000256" key="3">
    <source>
        <dbReference type="ARBA" id="ARBA00022801"/>
    </source>
</evidence>
<accession>A0A8H3FVL3</accession>
<dbReference type="PANTHER" id="PTHR43806:SF11">
    <property type="entry name" value="CEREVISIN-RELATED"/>
    <property type="match status" value="1"/>
</dbReference>
<keyword evidence="4" id="KW-0720">Serine protease</keyword>
<dbReference type="InterPro" id="IPR000209">
    <property type="entry name" value="Peptidase_S8/S53_dom"/>
</dbReference>
<name>A0A8H3FVL3_9LECA</name>
<dbReference type="Gene3D" id="3.40.50.200">
    <property type="entry name" value="Peptidase S8/S53 domain"/>
    <property type="match status" value="1"/>
</dbReference>
<organism evidence="9 10">
    <name type="scientific">Imshaugia aleurites</name>
    <dbReference type="NCBI Taxonomy" id="172621"/>
    <lineage>
        <taxon>Eukaryota</taxon>
        <taxon>Fungi</taxon>
        <taxon>Dikarya</taxon>
        <taxon>Ascomycota</taxon>
        <taxon>Pezizomycotina</taxon>
        <taxon>Lecanoromycetes</taxon>
        <taxon>OSLEUM clade</taxon>
        <taxon>Lecanoromycetidae</taxon>
        <taxon>Lecanorales</taxon>
        <taxon>Lecanorineae</taxon>
        <taxon>Parmeliaceae</taxon>
        <taxon>Imshaugia</taxon>
    </lineage>
</organism>
<dbReference type="InterPro" id="IPR015500">
    <property type="entry name" value="Peptidase_S8_subtilisin-rel"/>
</dbReference>
<evidence type="ECO:0000313" key="10">
    <source>
        <dbReference type="Proteomes" id="UP000664534"/>
    </source>
</evidence>
<feature type="chain" id="PRO_5034802810" description="Peptidase S8/S53 domain-containing protein" evidence="7">
    <location>
        <begin position="21"/>
        <end position="397"/>
    </location>
</feature>
<dbReference type="InterPro" id="IPR036852">
    <property type="entry name" value="Peptidase_S8/S53_dom_sf"/>
</dbReference>
<evidence type="ECO:0000256" key="5">
    <source>
        <dbReference type="PROSITE-ProRule" id="PRU01240"/>
    </source>
</evidence>
<evidence type="ECO:0000256" key="4">
    <source>
        <dbReference type="ARBA" id="ARBA00022825"/>
    </source>
</evidence>
<evidence type="ECO:0000256" key="1">
    <source>
        <dbReference type="ARBA" id="ARBA00011073"/>
    </source>
</evidence>
<dbReference type="GO" id="GO:0004252">
    <property type="term" value="F:serine-type endopeptidase activity"/>
    <property type="evidence" value="ECO:0007669"/>
    <property type="project" value="InterPro"/>
</dbReference>
<keyword evidence="2" id="KW-0645">Protease</keyword>
<dbReference type="EMBL" id="CAJPDT010000059">
    <property type="protein sequence ID" value="CAF9930870.1"/>
    <property type="molecule type" value="Genomic_DNA"/>
</dbReference>
<comment type="caution">
    <text evidence="5">Lacks conserved residue(s) required for the propagation of feature annotation.</text>
</comment>
<protein>
    <recommendedName>
        <fullName evidence="8">Peptidase S8/S53 domain-containing protein</fullName>
    </recommendedName>
</protein>
<dbReference type="SUPFAM" id="SSF52743">
    <property type="entry name" value="Subtilisin-like"/>
    <property type="match status" value="1"/>
</dbReference>
<dbReference type="AlphaFoldDB" id="A0A8H3FVL3"/>
<keyword evidence="10" id="KW-1185">Reference proteome</keyword>
<comment type="similarity">
    <text evidence="1 5">Belongs to the peptidase S8 family.</text>
</comment>
<gene>
    <name evidence="9" type="ORF">IMSHALPRED_008302</name>
</gene>
<dbReference type="GO" id="GO:0006508">
    <property type="term" value="P:proteolysis"/>
    <property type="evidence" value="ECO:0007669"/>
    <property type="project" value="UniProtKB-KW"/>
</dbReference>
<proteinExistence type="inferred from homology"/>
<dbReference type="Proteomes" id="UP000664534">
    <property type="component" value="Unassembled WGS sequence"/>
</dbReference>
<dbReference type="PROSITE" id="PS51892">
    <property type="entry name" value="SUBTILASE"/>
    <property type="match status" value="1"/>
</dbReference>
<sequence length="397" mass="43498">MVSVACMILLVLSTLHLALGIDFVVFPESPYDEALCSEITRNLYEVLGVTRVEVHRSAKLMTTWFWYIQASEAQKERIKKWRGVKDVVKNAPISSNNGMIVSNSSTVFEDSQLNKTALTAEFGAFQRDAPEDLALVSWPPDTPLPSFSDIEGYYHNPVGGRGTFIYVIENGINLGNDEFQDMPGGQPEWYRPRSSPSHDWAKDSDKDGHGSCVASKAAGRITGVSKNSRLVIMKSSHWMYDELSAWENIINDIIQKGRGGRSVVVYARSTYPTRYSRTAPLASLPSEWQQIRLLMEAIVKLDVSIVVSAGNSRTETSGLDTLPSAWLGQFPLVVVGAVTLTGAYTSWTQGIVQSTGADNQVFWAPGDDIECANGPTEPGLRYQSGTSFAAGMVGARV</sequence>
<feature type="region of interest" description="Disordered" evidence="6">
    <location>
        <begin position="190"/>
        <end position="211"/>
    </location>
</feature>
<dbReference type="OrthoDB" id="1896086at2759"/>
<dbReference type="CDD" id="cd00306">
    <property type="entry name" value="Peptidases_S8_S53"/>
    <property type="match status" value="1"/>
</dbReference>
<keyword evidence="3" id="KW-0378">Hydrolase</keyword>
<reference evidence="9" key="1">
    <citation type="submission" date="2021-03" db="EMBL/GenBank/DDBJ databases">
        <authorList>
            <person name="Tagirdzhanova G."/>
        </authorList>
    </citation>
    <scope>NUCLEOTIDE SEQUENCE</scope>
</reference>
<dbReference type="PRINTS" id="PR00723">
    <property type="entry name" value="SUBTILISIN"/>
</dbReference>